<dbReference type="InterPro" id="IPR006311">
    <property type="entry name" value="TAT_signal"/>
</dbReference>
<dbReference type="EMBL" id="VFOZ01000001">
    <property type="protein sequence ID" value="TQL94914.1"/>
    <property type="molecule type" value="Genomic_DNA"/>
</dbReference>
<protein>
    <recommendedName>
        <fullName evidence="3">GH26 domain-containing protein</fullName>
    </recommendedName>
</protein>
<proteinExistence type="predicted"/>
<keyword evidence="2" id="KW-1185">Reference proteome</keyword>
<evidence type="ECO:0000313" key="2">
    <source>
        <dbReference type="Proteomes" id="UP000316096"/>
    </source>
</evidence>
<dbReference type="InterPro" id="IPR017853">
    <property type="entry name" value="GH"/>
</dbReference>
<evidence type="ECO:0008006" key="3">
    <source>
        <dbReference type="Google" id="ProtNLM"/>
    </source>
</evidence>
<accession>A0A543CCV8</accession>
<reference evidence="1 2" key="1">
    <citation type="submission" date="2019-06" db="EMBL/GenBank/DDBJ databases">
        <title>Sequencing the genomes of 1000 actinobacteria strains.</title>
        <authorList>
            <person name="Klenk H.-P."/>
        </authorList>
    </citation>
    <scope>NUCLEOTIDE SEQUENCE [LARGE SCALE GENOMIC DNA]</scope>
    <source>
        <strain evidence="1 2">DSM 102200</strain>
    </source>
</reference>
<dbReference type="Proteomes" id="UP000316096">
    <property type="component" value="Unassembled WGS sequence"/>
</dbReference>
<gene>
    <name evidence="1" type="ORF">FB559_0401</name>
</gene>
<comment type="caution">
    <text evidence="1">The sequence shown here is derived from an EMBL/GenBank/DDBJ whole genome shotgun (WGS) entry which is preliminary data.</text>
</comment>
<dbReference type="AlphaFoldDB" id="A0A543CCV8"/>
<evidence type="ECO:0000313" key="1">
    <source>
        <dbReference type="EMBL" id="TQL94914.1"/>
    </source>
</evidence>
<organism evidence="1 2">
    <name type="scientific">Actinoallomurus bryophytorum</name>
    <dbReference type="NCBI Taxonomy" id="1490222"/>
    <lineage>
        <taxon>Bacteria</taxon>
        <taxon>Bacillati</taxon>
        <taxon>Actinomycetota</taxon>
        <taxon>Actinomycetes</taxon>
        <taxon>Streptosporangiales</taxon>
        <taxon>Thermomonosporaceae</taxon>
        <taxon>Actinoallomurus</taxon>
    </lineage>
</organism>
<dbReference type="PROSITE" id="PS51318">
    <property type="entry name" value="TAT"/>
    <property type="match status" value="1"/>
</dbReference>
<dbReference type="Gene3D" id="3.20.20.80">
    <property type="entry name" value="Glycosidases"/>
    <property type="match status" value="1"/>
</dbReference>
<dbReference type="SUPFAM" id="SSF51445">
    <property type="entry name" value="(Trans)glycosidases"/>
    <property type="match status" value="1"/>
</dbReference>
<name>A0A543CCV8_9ACTN</name>
<sequence length="320" mass="33779">MSLSSDRSGLSRRRLIQAVGIAAAGAVPFVGGRAEAATAKARSSRHAAMLVGAASQELSGSDFPALDAVAGPWTVRRSYGSQTDGIPSSFADSVAGIDIGERASVLSLKPDLTAMADGSLDAAVIAFVKSIPSGHRTFLTIWHEPDGKIRSGKFTLEAWMAAFKRFCDLVHHAGGPFVYTALILEAWSGQQPAPGSTYEELWPGLDATGCPYADVFAVDGSSDSGSEEALWGPARAFAQHVGVPWAISEIGCKLELSVDWMASNAVYAADHSAAFLCWFSNNNNAVPTPGTDPAADSRSHQISLDYHTDPATYVLPRSHR</sequence>